<keyword evidence="2" id="KW-1185">Reference proteome</keyword>
<gene>
    <name evidence="1" type="ORF">AB0I48_24300</name>
</gene>
<evidence type="ECO:0000313" key="1">
    <source>
        <dbReference type="EMBL" id="MEV0710691.1"/>
    </source>
</evidence>
<dbReference type="EMBL" id="JBFAKC010000011">
    <property type="protein sequence ID" value="MEV0710691.1"/>
    <property type="molecule type" value="Genomic_DNA"/>
</dbReference>
<protein>
    <submittedName>
        <fullName evidence="1">Uncharacterized protein</fullName>
    </submittedName>
</protein>
<reference evidence="1 2" key="1">
    <citation type="submission" date="2024-06" db="EMBL/GenBank/DDBJ databases">
        <title>The Natural Products Discovery Center: Release of the First 8490 Sequenced Strains for Exploring Actinobacteria Biosynthetic Diversity.</title>
        <authorList>
            <person name="Kalkreuter E."/>
            <person name="Kautsar S.A."/>
            <person name="Yang D."/>
            <person name="Bader C.D."/>
            <person name="Teijaro C.N."/>
            <person name="Fluegel L."/>
            <person name="Davis C.M."/>
            <person name="Simpson J.R."/>
            <person name="Lauterbach L."/>
            <person name="Steele A.D."/>
            <person name="Gui C."/>
            <person name="Meng S."/>
            <person name="Li G."/>
            <person name="Viehrig K."/>
            <person name="Ye F."/>
            <person name="Su P."/>
            <person name="Kiefer A.F."/>
            <person name="Nichols A."/>
            <person name="Cepeda A.J."/>
            <person name="Yan W."/>
            <person name="Fan B."/>
            <person name="Jiang Y."/>
            <person name="Adhikari A."/>
            <person name="Zheng C.-J."/>
            <person name="Schuster L."/>
            <person name="Cowan T.M."/>
            <person name="Smanski M.J."/>
            <person name="Chevrette M.G."/>
            <person name="De Carvalho L.P.S."/>
            <person name="Shen B."/>
        </authorList>
    </citation>
    <scope>NUCLEOTIDE SEQUENCE [LARGE SCALE GENOMIC DNA]</scope>
    <source>
        <strain evidence="1 2">NPDC050403</strain>
    </source>
</reference>
<accession>A0ABV3FZ33</accession>
<dbReference type="Proteomes" id="UP001551695">
    <property type="component" value="Unassembled WGS sequence"/>
</dbReference>
<sequence>MRLLAVADTGASSSAIVSLIRAATDTSVALNGLRLSVGYRDFGPVAVVDRGAAVSTWSRSIAIIEAVAPVATGAGLMSEAIASTLVAADATSVLLFPLIAGLIAGRADESATEFAPHL</sequence>
<proteinExistence type="predicted"/>
<dbReference type="RefSeq" id="WP_355087099.1">
    <property type="nucleotide sequence ID" value="NZ_JBEXKW010000029.1"/>
</dbReference>
<evidence type="ECO:0000313" key="2">
    <source>
        <dbReference type="Proteomes" id="UP001551695"/>
    </source>
</evidence>
<organism evidence="1 2">
    <name type="scientific">Nocardia aurea</name>
    <dbReference type="NCBI Taxonomy" id="2144174"/>
    <lineage>
        <taxon>Bacteria</taxon>
        <taxon>Bacillati</taxon>
        <taxon>Actinomycetota</taxon>
        <taxon>Actinomycetes</taxon>
        <taxon>Mycobacteriales</taxon>
        <taxon>Nocardiaceae</taxon>
        <taxon>Nocardia</taxon>
    </lineage>
</organism>
<name>A0ABV3FZ33_9NOCA</name>
<comment type="caution">
    <text evidence="1">The sequence shown here is derived from an EMBL/GenBank/DDBJ whole genome shotgun (WGS) entry which is preliminary data.</text>
</comment>